<evidence type="ECO:0000313" key="3">
    <source>
        <dbReference type="Proteomes" id="UP001458880"/>
    </source>
</evidence>
<dbReference type="Proteomes" id="UP001458880">
    <property type="component" value="Unassembled WGS sequence"/>
</dbReference>
<gene>
    <name evidence="2" type="ORF">QE152_g8009</name>
</gene>
<feature type="region of interest" description="Disordered" evidence="1">
    <location>
        <begin position="1"/>
        <end position="33"/>
    </location>
</feature>
<feature type="compositionally biased region" description="Acidic residues" evidence="1">
    <location>
        <begin position="8"/>
        <end position="33"/>
    </location>
</feature>
<accession>A0AAW1MBN4</accession>
<dbReference type="AlphaFoldDB" id="A0AAW1MBN4"/>
<organism evidence="2 3">
    <name type="scientific">Popillia japonica</name>
    <name type="common">Japanese beetle</name>
    <dbReference type="NCBI Taxonomy" id="7064"/>
    <lineage>
        <taxon>Eukaryota</taxon>
        <taxon>Metazoa</taxon>
        <taxon>Ecdysozoa</taxon>
        <taxon>Arthropoda</taxon>
        <taxon>Hexapoda</taxon>
        <taxon>Insecta</taxon>
        <taxon>Pterygota</taxon>
        <taxon>Neoptera</taxon>
        <taxon>Endopterygota</taxon>
        <taxon>Coleoptera</taxon>
        <taxon>Polyphaga</taxon>
        <taxon>Scarabaeiformia</taxon>
        <taxon>Scarabaeidae</taxon>
        <taxon>Rutelinae</taxon>
        <taxon>Popillia</taxon>
    </lineage>
</organism>
<reference evidence="2 3" key="1">
    <citation type="journal article" date="2024" name="BMC Genomics">
        <title>De novo assembly and annotation of Popillia japonica's genome with initial clues to its potential as an invasive pest.</title>
        <authorList>
            <person name="Cucini C."/>
            <person name="Boschi S."/>
            <person name="Funari R."/>
            <person name="Cardaioli E."/>
            <person name="Iannotti N."/>
            <person name="Marturano G."/>
            <person name="Paoli F."/>
            <person name="Bruttini M."/>
            <person name="Carapelli A."/>
            <person name="Frati F."/>
            <person name="Nardi F."/>
        </authorList>
    </citation>
    <scope>NUCLEOTIDE SEQUENCE [LARGE SCALE GENOMIC DNA]</scope>
    <source>
        <strain evidence="2">DMR45628</strain>
    </source>
</reference>
<keyword evidence="3" id="KW-1185">Reference proteome</keyword>
<evidence type="ECO:0000313" key="2">
    <source>
        <dbReference type="EMBL" id="KAK9744193.1"/>
    </source>
</evidence>
<proteinExistence type="predicted"/>
<comment type="caution">
    <text evidence="2">The sequence shown here is derived from an EMBL/GenBank/DDBJ whole genome shotgun (WGS) entry which is preliminary data.</text>
</comment>
<protein>
    <submittedName>
        <fullName evidence="2">Uncharacterized protein</fullName>
    </submittedName>
</protein>
<name>A0AAW1MBN4_POPJA</name>
<dbReference type="EMBL" id="JASPKY010000061">
    <property type="protein sequence ID" value="KAK9744193.1"/>
    <property type="molecule type" value="Genomic_DNA"/>
</dbReference>
<sequence>MKTQWTSDDSDSDEDDDPVLDDDSDMDVDDDNGDTMYILQCRQAILNTHASYAWTQHWTKSDWPPRETLEPGEKNATNTMPGPSTGRKVIGHLEKL</sequence>
<feature type="region of interest" description="Disordered" evidence="1">
    <location>
        <begin position="61"/>
        <end position="96"/>
    </location>
</feature>
<evidence type="ECO:0000256" key="1">
    <source>
        <dbReference type="SAM" id="MobiDB-lite"/>
    </source>
</evidence>
<feature type="compositionally biased region" description="Basic and acidic residues" evidence="1">
    <location>
        <begin position="61"/>
        <end position="73"/>
    </location>
</feature>